<evidence type="ECO:0000256" key="4">
    <source>
        <dbReference type="SAM" id="Coils"/>
    </source>
</evidence>
<evidence type="ECO:0000313" key="6">
    <source>
        <dbReference type="Proteomes" id="UP000614601"/>
    </source>
</evidence>
<dbReference type="OrthoDB" id="3649325at2759"/>
<keyword evidence="6" id="KW-1185">Reference proteome</keyword>
<dbReference type="InterPro" id="IPR011009">
    <property type="entry name" value="Kinase-like_dom_sf"/>
</dbReference>
<evidence type="ECO:0000256" key="1">
    <source>
        <dbReference type="ARBA" id="ARBA00023209"/>
    </source>
</evidence>
<dbReference type="EMBL" id="CAJFCW020000003">
    <property type="protein sequence ID" value="CAG9103236.1"/>
    <property type="molecule type" value="Genomic_DNA"/>
</dbReference>
<dbReference type="Gene3D" id="3.30.200.20">
    <property type="entry name" value="Phosphorylase Kinase, domain 1"/>
    <property type="match status" value="1"/>
</dbReference>
<comment type="similarity">
    <text evidence="3">Belongs to the choline/ethanolamine kinase family.</text>
</comment>
<comment type="caution">
    <text evidence="5">The sequence shown here is derived from an EMBL/GenBank/DDBJ whole genome shotgun (WGS) entry which is preliminary data.</text>
</comment>
<evidence type="ECO:0000256" key="3">
    <source>
        <dbReference type="ARBA" id="ARBA00038211"/>
    </source>
</evidence>
<dbReference type="AlphaFoldDB" id="A0A811KHE8"/>
<dbReference type="GO" id="GO:0004103">
    <property type="term" value="F:choline kinase activity"/>
    <property type="evidence" value="ECO:0007669"/>
    <property type="project" value="TreeGrafter"/>
</dbReference>
<protein>
    <recommendedName>
        <fullName evidence="7">Choline/ethanolamine kinase</fullName>
    </recommendedName>
</protein>
<dbReference type="SUPFAM" id="SSF56112">
    <property type="entry name" value="Protein kinase-like (PK-like)"/>
    <property type="match status" value="1"/>
</dbReference>
<dbReference type="GO" id="GO:0005737">
    <property type="term" value="C:cytoplasm"/>
    <property type="evidence" value="ECO:0007669"/>
    <property type="project" value="TreeGrafter"/>
</dbReference>
<dbReference type="GO" id="GO:0004305">
    <property type="term" value="F:ethanolamine kinase activity"/>
    <property type="evidence" value="ECO:0007669"/>
    <property type="project" value="TreeGrafter"/>
</dbReference>
<accession>A0A811KHE8</accession>
<dbReference type="GO" id="GO:0006646">
    <property type="term" value="P:phosphatidylethanolamine biosynthetic process"/>
    <property type="evidence" value="ECO:0007669"/>
    <property type="project" value="TreeGrafter"/>
</dbReference>
<organism evidence="5 6">
    <name type="scientific">Bursaphelenchus okinawaensis</name>
    <dbReference type="NCBI Taxonomy" id="465554"/>
    <lineage>
        <taxon>Eukaryota</taxon>
        <taxon>Metazoa</taxon>
        <taxon>Ecdysozoa</taxon>
        <taxon>Nematoda</taxon>
        <taxon>Chromadorea</taxon>
        <taxon>Rhabditida</taxon>
        <taxon>Tylenchina</taxon>
        <taxon>Tylenchomorpha</taxon>
        <taxon>Aphelenchoidea</taxon>
        <taxon>Aphelenchoididae</taxon>
        <taxon>Bursaphelenchus</taxon>
    </lineage>
</organism>
<name>A0A811KHE8_9BILA</name>
<gene>
    <name evidence="5" type="ORF">BOKJ2_LOCUS5758</name>
</gene>
<keyword evidence="1" id="KW-0443">Lipid metabolism</keyword>
<evidence type="ECO:0000313" key="5">
    <source>
        <dbReference type="EMBL" id="CAD5214768.1"/>
    </source>
</evidence>
<keyword evidence="1" id="KW-0594">Phospholipid biosynthesis</keyword>
<dbReference type="Pfam" id="PF01633">
    <property type="entry name" value="Choline_kinase"/>
    <property type="match status" value="1"/>
</dbReference>
<evidence type="ECO:0008006" key="7">
    <source>
        <dbReference type="Google" id="ProtNLM"/>
    </source>
</evidence>
<dbReference type="PANTHER" id="PTHR22603">
    <property type="entry name" value="CHOLINE/ETHANOALAMINE KINASE"/>
    <property type="match status" value="1"/>
</dbReference>
<evidence type="ECO:0000256" key="2">
    <source>
        <dbReference type="ARBA" id="ARBA00023264"/>
    </source>
</evidence>
<proteinExistence type="inferred from homology"/>
<dbReference type="PANTHER" id="PTHR22603:SF93">
    <property type="entry name" value="RE24176P"/>
    <property type="match status" value="1"/>
</dbReference>
<dbReference type="Gene3D" id="3.90.1200.10">
    <property type="match status" value="1"/>
</dbReference>
<keyword evidence="2" id="KW-1208">Phospholipid metabolism</keyword>
<keyword evidence="1" id="KW-0444">Lipid biosynthesis</keyword>
<feature type="coiled-coil region" evidence="4">
    <location>
        <begin position="192"/>
        <end position="219"/>
    </location>
</feature>
<keyword evidence="4" id="KW-0175">Coiled coil</keyword>
<dbReference type="Proteomes" id="UP000614601">
    <property type="component" value="Unassembled WGS sequence"/>
</dbReference>
<sequence>MRELLLALPQDSDYSSNHKVKEAAHTLCKKFLANQWSSASSENVKLKQITGGTSNLLFLVSVDHAEQHRRIPNQILIRINFSPDGASQWLTESVIFSQLSEKKIGPKLYGVFEQGRLEEFIPSRPLTTLELWNNEFSKEIAEKLARIHKISAPIDKEPTFIMDCIDRWFERYVEVMDRKSGKIEVKLPKVYKNELTIGKEELKKEIEFIRNALTKTKSKVRFCHNDLQENNILLVDKPQHEGKKLSFIDFEYACYNYRGHDIANHFNEHVINYTQPDYPYYEVYYDKELDQAHMLNFCRNYLKEYHNQEPKDSEVRELLDETLPFLPISDFLWAIWSLYMGETSPISFGYKTYAEDRFGLYFKNRRHLATM</sequence>
<dbReference type="Proteomes" id="UP000783686">
    <property type="component" value="Unassembled WGS sequence"/>
</dbReference>
<dbReference type="EMBL" id="CAJFDH010000003">
    <property type="protein sequence ID" value="CAD5214768.1"/>
    <property type="molecule type" value="Genomic_DNA"/>
</dbReference>
<reference evidence="5" key="1">
    <citation type="submission" date="2020-09" db="EMBL/GenBank/DDBJ databases">
        <authorList>
            <person name="Kikuchi T."/>
        </authorList>
    </citation>
    <scope>NUCLEOTIDE SEQUENCE</scope>
    <source>
        <strain evidence="5">SH1</strain>
    </source>
</reference>